<evidence type="ECO:0000256" key="4">
    <source>
        <dbReference type="ARBA" id="ARBA00023163"/>
    </source>
</evidence>
<accession>A0ABT3E256</accession>
<feature type="domain" description="HTH merR-type" evidence="5">
    <location>
        <begin position="12"/>
        <end position="80"/>
    </location>
</feature>
<evidence type="ECO:0000256" key="3">
    <source>
        <dbReference type="ARBA" id="ARBA00023125"/>
    </source>
</evidence>
<evidence type="ECO:0000256" key="2">
    <source>
        <dbReference type="ARBA" id="ARBA00023015"/>
    </source>
</evidence>
<keyword evidence="1" id="KW-0678">Repressor</keyword>
<keyword evidence="4" id="KW-0804">Transcription</keyword>
<dbReference type="Proteomes" id="UP001526225">
    <property type="component" value="Unassembled WGS sequence"/>
</dbReference>
<name>A0ABT3E256_9LACO</name>
<dbReference type="Gene3D" id="1.10.1660.10">
    <property type="match status" value="1"/>
</dbReference>
<dbReference type="Pfam" id="PF13411">
    <property type="entry name" value="MerR_1"/>
    <property type="match status" value="1"/>
</dbReference>
<protein>
    <submittedName>
        <fullName evidence="6">MerR family transcriptional regulator</fullName>
    </submittedName>
</protein>
<dbReference type="PANTHER" id="PTHR30204">
    <property type="entry name" value="REDOX-CYCLING DRUG-SENSING TRANSCRIPTIONAL ACTIVATOR SOXR"/>
    <property type="match status" value="1"/>
</dbReference>
<reference evidence="6 7" key="1">
    <citation type="submission" date="2022-10" db="EMBL/GenBank/DDBJ databases">
        <title>Weissella fermenti sp. nov., isolated from fermented cabbage.</title>
        <authorList>
            <person name="Lee J.K."/>
            <person name="Baek J.H."/>
            <person name="Choi D.G."/>
            <person name="Kim J.M."/>
            <person name="Jeon C.O."/>
        </authorList>
    </citation>
    <scope>NUCLEOTIDE SEQUENCE [LARGE SCALE GENOMIC DNA]</scope>
    <source>
        <strain evidence="6 7">KACC 18534</strain>
    </source>
</reference>
<comment type="caution">
    <text evidence="6">The sequence shown here is derived from an EMBL/GenBank/DDBJ whole genome shotgun (WGS) entry which is preliminary data.</text>
</comment>
<dbReference type="InterPro" id="IPR000551">
    <property type="entry name" value="MerR-type_HTH_dom"/>
</dbReference>
<evidence type="ECO:0000313" key="7">
    <source>
        <dbReference type="Proteomes" id="UP001526225"/>
    </source>
</evidence>
<evidence type="ECO:0000256" key="1">
    <source>
        <dbReference type="ARBA" id="ARBA00022491"/>
    </source>
</evidence>
<gene>
    <name evidence="6" type="ORF">OIT44_00120</name>
</gene>
<dbReference type="SUPFAM" id="SSF46955">
    <property type="entry name" value="Putative DNA-binding domain"/>
    <property type="match status" value="1"/>
</dbReference>
<keyword evidence="7" id="KW-1185">Reference proteome</keyword>
<dbReference type="RefSeq" id="WP_213408755.1">
    <property type="nucleotide sequence ID" value="NZ_CP074441.1"/>
</dbReference>
<proteinExistence type="predicted"/>
<sequence length="113" mass="13284">MSERTLRRDLAVLTISAVRELTGLSDRQIRYYDQQALIEPSRGAGKQRRYSLDDIDRLIEIVDYMDAGYSIAEIRAVEHKQKQKETQKSDQDLRRFLADEMLSIGRFSDRKQF</sequence>
<keyword evidence="3" id="KW-0238">DNA-binding</keyword>
<evidence type="ECO:0000259" key="5">
    <source>
        <dbReference type="PROSITE" id="PS50937"/>
    </source>
</evidence>
<dbReference type="SMART" id="SM00422">
    <property type="entry name" value="HTH_MERR"/>
    <property type="match status" value="1"/>
</dbReference>
<dbReference type="InterPro" id="IPR009061">
    <property type="entry name" value="DNA-bd_dom_put_sf"/>
</dbReference>
<organism evidence="6 7">
    <name type="scientific">Weissella ceti</name>
    <dbReference type="NCBI Taxonomy" id="759620"/>
    <lineage>
        <taxon>Bacteria</taxon>
        <taxon>Bacillati</taxon>
        <taxon>Bacillota</taxon>
        <taxon>Bacilli</taxon>
        <taxon>Lactobacillales</taxon>
        <taxon>Lactobacillaceae</taxon>
        <taxon>Weissella</taxon>
    </lineage>
</organism>
<keyword evidence="2" id="KW-0805">Transcription regulation</keyword>
<dbReference type="PROSITE" id="PS50937">
    <property type="entry name" value="HTH_MERR_2"/>
    <property type="match status" value="1"/>
</dbReference>
<evidence type="ECO:0000313" key="6">
    <source>
        <dbReference type="EMBL" id="MCW0952501.1"/>
    </source>
</evidence>
<dbReference type="EMBL" id="JAOZFE010000001">
    <property type="protein sequence ID" value="MCW0952501.1"/>
    <property type="molecule type" value="Genomic_DNA"/>
</dbReference>
<dbReference type="InterPro" id="IPR047057">
    <property type="entry name" value="MerR_fam"/>
</dbReference>
<dbReference type="PANTHER" id="PTHR30204:SF65">
    <property type="entry name" value="HTH-TYPE TRANSCRIPTIONAL REGULATOR TNRA"/>
    <property type="match status" value="1"/>
</dbReference>